<evidence type="ECO:0000256" key="2">
    <source>
        <dbReference type="SAM" id="Phobius"/>
    </source>
</evidence>
<evidence type="ECO:0000256" key="1">
    <source>
        <dbReference type="SAM" id="MobiDB-lite"/>
    </source>
</evidence>
<keyword evidence="5" id="KW-1185">Reference proteome</keyword>
<evidence type="ECO:0000313" key="5">
    <source>
        <dbReference type="Proteomes" id="UP001216510"/>
    </source>
</evidence>
<dbReference type="Proteomes" id="UP001216510">
    <property type="component" value="Chromosome"/>
</dbReference>
<accession>A0ABY8BC36</accession>
<keyword evidence="2" id="KW-1133">Transmembrane helix</keyword>
<feature type="signal peptide" evidence="3">
    <location>
        <begin position="1"/>
        <end position="25"/>
    </location>
</feature>
<evidence type="ECO:0000256" key="3">
    <source>
        <dbReference type="SAM" id="SignalP"/>
    </source>
</evidence>
<protein>
    <recommendedName>
        <fullName evidence="6">Copper resistance protein CopC</fullName>
    </recommendedName>
</protein>
<feature type="chain" id="PRO_5045858888" description="Copper resistance protein CopC" evidence="3">
    <location>
        <begin position="26"/>
        <end position="190"/>
    </location>
</feature>
<dbReference type="RefSeq" id="WP_277415678.1">
    <property type="nucleotide sequence ID" value="NZ_CP119083.1"/>
</dbReference>
<feature type="compositionally biased region" description="Low complexity" evidence="1">
    <location>
        <begin position="39"/>
        <end position="48"/>
    </location>
</feature>
<dbReference type="EMBL" id="CP119083">
    <property type="protein sequence ID" value="WEF32963.1"/>
    <property type="molecule type" value="Genomic_DNA"/>
</dbReference>
<keyword evidence="2" id="KW-0472">Membrane</keyword>
<evidence type="ECO:0008006" key="6">
    <source>
        <dbReference type="Google" id="ProtNLM"/>
    </source>
</evidence>
<keyword evidence="3" id="KW-0732">Signal</keyword>
<keyword evidence="2" id="KW-0812">Transmembrane</keyword>
<organism evidence="4 5">
    <name type="scientific">Pseudoduganella chitinolytica</name>
    <dbReference type="NCBI Taxonomy" id="34070"/>
    <lineage>
        <taxon>Bacteria</taxon>
        <taxon>Pseudomonadati</taxon>
        <taxon>Pseudomonadota</taxon>
        <taxon>Betaproteobacteria</taxon>
        <taxon>Burkholderiales</taxon>
        <taxon>Oxalobacteraceae</taxon>
        <taxon>Telluria group</taxon>
        <taxon>Pseudoduganella</taxon>
    </lineage>
</organism>
<reference evidence="4 5" key="1">
    <citation type="submission" date="2023-02" db="EMBL/GenBank/DDBJ databases">
        <title>Gemone sequence of Telluria chitinolytica ACM 3522T.</title>
        <authorList>
            <person name="Frediansyah A."/>
            <person name="Miess H."/>
            <person name="Gross H."/>
        </authorList>
    </citation>
    <scope>NUCLEOTIDE SEQUENCE [LARGE SCALE GENOMIC DNA]</scope>
    <source>
        <strain evidence="4 5">ACM 3522</strain>
    </source>
</reference>
<evidence type="ECO:0000313" key="4">
    <source>
        <dbReference type="EMBL" id="WEF32963.1"/>
    </source>
</evidence>
<gene>
    <name evidence="4" type="ORF">PX653_26830</name>
</gene>
<proteinExistence type="predicted"/>
<sequence length="190" mass="20033">MKTLQFSLSTALLAVLFCMAPAAHAAPGAHGPNGEHLDGPAAAPATGGAPRVETFSELFEVVGHLSGGELSVLVDRYDTNEPVLGGTLEVEYKHMKARAKFHADVGDYAIDDPAMLRALAVPGKHALLFTFTAGDDSDLLEGTLDVPATAPVAHGHGERRWWWLALLPAIGLPAALLARSRRRAATEVQA</sequence>
<name>A0ABY8BC36_9BURK</name>
<feature type="region of interest" description="Disordered" evidence="1">
    <location>
        <begin position="28"/>
        <end position="48"/>
    </location>
</feature>
<feature type="transmembrane region" description="Helical" evidence="2">
    <location>
        <begin position="161"/>
        <end position="178"/>
    </location>
</feature>